<dbReference type="STRING" id="1035309.A0A2C5WZ56"/>
<dbReference type="InterPro" id="IPR019446">
    <property type="entry name" value="BMT5-like"/>
</dbReference>
<accession>A0A2C5WZ56</accession>
<dbReference type="EMBL" id="APWK03000108">
    <property type="protein sequence ID" value="PHH50931.1"/>
    <property type="molecule type" value="Genomic_DNA"/>
</dbReference>
<dbReference type="GO" id="GO:0070475">
    <property type="term" value="P:rRNA base methylation"/>
    <property type="evidence" value="ECO:0007669"/>
    <property type="project" value="InterPro"/>
</dbReference>
<evidence type="ECO:0000259" key="2">
    <source>
        <dbReference type="Pfam" id="PF10354"/>
    </source>
</evidence>
<gene>
    <name evidence="3" type="primary">bmt5</name>
    <name evidence="3" type="ORF">CFIMG_007277RA00001</name>
</gene>
<protein>
    <submittedName>
        <fullName evidence="3">25S rRNA (Uridine-N(3))-methyltransferase</fullName>
    </submittedName>
</protein>
<dbReference type="GO" id="GO:0005737">
    <property type="term" value="C:cytoplasm"/>
    <property type="evidence" value="ECO:0007669"/>
    <property type="project" value="TreeGrafter"/>
</dbReference>
<dbReference type="SUPFAM" id="SSF53335">
    <property type="entry name" value="S-adenosyl-L-methionine-dependent methyltransferases"/>
    <property type="match status" value="1"/>
</dbReference>
<dbReference type="Proteomes" id="UP000222788">
    <property type="component" value="Unassembled WGS sequence"/>
</dbReference>
<organism evidence="3 4">
    <name type="scientific">Ceratocystis fimbriata CBS 114723</name>
    <dbReference type="NCBI Taxonomy" id="1035309"/>
    <lineage>
        <taxon>Eukaryota</taxon>
        <taxon>Fungi</taxon>
        <taxon>Dikarya</taxon>
        <taxon>Ascomycota</taxon>
        <taxon>Pezizomycotina</taxon>
        <taxon>Sordariomycetes</taxon>
        <taxon>Hypocreomycetidae</taxon>
        <taxon>Microascales</taxon>
        <taxon>Ceratocystidaceae</taxon>
        <taxon>Ceratocystis</taxon>
    </lineage>
</organism>
<evidence type="ECO:0000313" key="3">
    <source>
        <dbReference type="EMBL" id="PHH50931.1"/>
    </source>
</evidence>
<dbReference type="GO" id="GO:0070042">
    <property type="term" value="F:rRNA (uridine-N3-)-methyltransferase activity"/>
    <property type="evidence" value="ECO:0007669"/>
    <property type="project" value="InterPro"/>
</dbReference>
<evidence type="ECO:0000256" key="1">
    <source>
        <dbReference type="SAM" id="MobiDB-lite"/>
    </source>
</evidence>
<name>A0A2C5WZ56_9PEZI</name>
<feature type="region of interest" description="Disordered" evidence="1">
    <location>
        <begin position="1"/>
        <end position="68"/>
    </location>
</feature>
<keyword evidence="3" id="KW-0808">Transferase</keyword>
<reference evidence="3 4" key="1">
    <citation type="journal article" date="2013" name="Fungal Biol.">
        <title>Analysis of microsatellite markers in the genome of the plant pathogen Ceratocystis fimbriata.</title>
        <authorList>
            <person name="Simpson M.C."/>
            <person name="Wilken P.M."/>
            <person name="Coetzee M.P."/>
            <person name="Wingfield M.J."/>
            <person name="Wingfield B.D."/>
        </authorList>
    </citation>
    <scope>NUCLEOTIDE SEQUENCE [LARGE SCALE GENOMIC DNA]</scope>
    <source>
        <strain evidence="3 4">CBS 114723</strain>
    </source>
</reference>
<keyword evidence="3" id="KW-0489">Methyltransferase</keyword>
<feature type="domain" description="25S rRNA (uridine-N(3))-methyltransferase BMT5-like" evidence="2">
    <location>
        <begin position="75"/>
        <end position="252"/>
    </location>
</feature>
<dbReference type="InterPro" id="IPR029063">
    <property type="entry name" value="SAM-dependent_MTases_sf"/>
</dbReference>
<dbReference type="Pfam" id="PF10354">
    <property type="entry name" value="BMT5-like"/>
    <property type="match status" value="1"/>
</dbReference>
<reference evidence="3 4" key="2">
    <citation type="journal article" date="2013" name="IMA Fungus">
        <title>IMA Genome-F 1: Ceratocystis fimbriata: Draft nuclear genome sequence for the plant pathogen, Ceratocystis fimbriata.</title>
        <authorList>
            <person name="Wilken P.M."/>
            <person name="Steenkamp E.T."/>
            <person name="Wingfield M.J."/>
            <person name="de Beer Z.W."/>
            <person name="Wingfield B.D."/>
        </authorList>
    </citation>
    <scope>NUCLEOTIDE SEQUENCE [LARGE SCALE GENOMIC DNA]</scope>
    <source>
        <strain evidence="3 4">CBS 114723</strain>
    </source>
</reference>
<dbReference type="OrthoDB" id="273345at2759"/>
<dbReference type="PANTHER" id="PTHR11538:SF26">
    <property type="entry name" value="FERREDOXIN-FOLD ANTICODON-BINDING DOMAIN-CONTAINING PROTEIN 1"/>
    <property type="match status" value="1"/>
</dbReference>
<dbReference type="PANTHER" id="PTHR11538">
    <property type="entry name" value="PHENYLALANYL-TRNA SYNTHETASE"/>
    <property type="match status" value="1"/>
</dbReference>
<dbReference type="Gene3D" id="3.40.50.150">
    <property type="entry name" value="Vaccinia Virus protein VP39"/>
    <property type="match status" value="1"/>
</dbReference>
<dbReference type="AlphaFoldDB" id="A0A2C5WZ56"/>
<proteinExistence type="predicted"/>
<evidence type="ECO:0000313" key="4">
    <source>
        <dbReference type="Proteomes" id="UP000222788"/>
    </source>
</evidence>
<sequence>MAKKRKAQHPQQARFVDGLRKKKDTYHTGKGPRQDSRASSNGGIKKKVSGSSGGPSRPPPTIKPTIPFDPKERILLMGEGDLSFAASLVTAHNCEYLVATVHEKNEAMLLEKYPHAQAHLAAIKEQPGCSVQFNVDATRGPGLTYKPPAETDVYVADVQSGRFDRILFNFPHVGGKSTDVNRQVRYNQELLVGFFARALKSLAPGGSVIVTLFEGEPYTLWNVRDLARHSGLQVERSFRFQAHVYPGYHHARTLGVVKNKKSGEVGGGWKGEERPARSYVFIKKGDTITGPMAKKAKEEPDSDSDFD</sequence>
<comment type="caution">
    <text evidence="3">The sequence shown here is derived from an EMBL/GenBank/DDBJ whole genome shotgun (WGS) entry which is preliminary data.</text>
</comment>
<keyword evidence="4" id="KW-1185">Reference proteome</keyword>